<accession>A0A1D8NN77</accession>
<organism evidence="1 2">
    <name type="scientific">Yarrowia lipolytica</name>
    <name type="common">Candida lipolytica</name>
    <dbReference type="NCBI Taxonomy" id="4952"/>
    <lineage>
        <taxon>Eukaryota</taxon>
        <taxon>Fungi</taxon>
        <taxon>Dikarya</taxon>
        <taxon>Ascomycota</taxon>
        <taxon>Saccharomycotina</taxon>
        <taxon>Dipodascomycetes</taxon>
        <taxon>Dipodascales</taxon>
        <taxon>Dipodascales incertae sedis</taxon>
        <taxon>Yarrowia</taxon>
    </lineage>
</organism>
<proteinExistence type="predicted"/>
<dbReference type="GeneID" id="94583959"/>
<evidence type="ECO:0000313" key="1">
    <source>
        <dbReference type="EMBL" id="AOW07082.1"/>
    </source>
</evidence>
<dbReference type="AlphaFoldDB" id="A0A1D8NN77"/>
<gene>
    <name evidence="1" type="ORF">YALI1_F16851g</name>
</gene>
<protein>
    <submittedName>
        <fullName evidence="1">Uncharacterized protein</fullName>
    </submittedName>
</protein>
<dbReference type="EMBL" id="CP017558">
    <property type="protein sequence ID" value="AOW07082.1"/>
    <property type="molecule type" value="Genomic_DNA"/>
</dbReference>
<dbReference type="RefSeq" id="XP_068139476.1">
    <property type="nucleotide sequence ID" value="XM_068283375.1"/>
</dbReference>
<name>A0A1D8NN77_YARLL</name>
<dbReference type="Proteomes" id="UP000182444">
    <property type="component" value="Chromosome 1F"/>
</dbReference>
<evidence type="ECO:0000313" key="2">
    <source>
        <dbReference type="Proteomes" id="UP000182444"/>
    </source>
</evidence>
<sequence length="104" mass="11853">MPRILALQSVTVEWGRSGERFSRRLEKLASLLNCPFKQWRQTSADISVIAAGRKSFKSLVHVVPKTPGNFNHLRPRNGSIARHMVQHRREIGFRPTQSCPTESC</sequence>
<reference evidence="1 2" key="1">
    <citation type="journal article" date="2016" name="PLoS ONE">
        <title>Sequence Assembly of Yarrowia lipolytica Strain W29/CLIB89 Shows Transposable Element Diversity.</title>
        <authorList>
            <person name="Magnan C."/>
            <person name="Yu J."/>
            <person name="Chang I."/>
            <person name="Jahn E."/>
            <person name="Kanomata Y."/>
            <person name="Wu J."/>
            <person name="Zeller M."/>
            <person name="Oakes M."/>
            <person name="Baldi P."/>
            <person name="Sandmeyer S."/>
        </authorList>
    </citation>
    <scope>NUCLEOTIDE SEQUENCE [LARGE SCALE GENOMIC DNA]</scope>
    <source>
        <strain evidence="2">CLIB89(W29)</strain>
    </source>
</reference>
<dbReference type="VEuPathDB" id="FungiDB:YALI1_F16851g"/>